<name>A0A100VJD3_PAEAM</name>
<reference evidence="3" key="2">
    <citation type="submission" date="2016-01" db="EMBL/GenBank/DDBJ databases">
        <title>Draft Genome Sequence of Paenibacillus amylolyticus Heshi-A3 that Was Isolated from Fermented Rice Bran with Aging Salted Mackerel, Which Was Named Heshiko as Traditional Fermented Seafood in Japan.</title>
        <authorList>
            <person name="Akuzawa S."/>
            <person name="Nakagawa J."/>
            <person name="Kanekatsu T."/>
            <person name="Kubota E."/>
            <person name="Ohtake R."/>
            <person name="Suzuki T."/>
            <person name="Kanesaki Y."/>
        </authorList>
    </citation>
    <scope>NUCLEOTIDE SEQUENCE [LARGE SCALE GENOMIC DNA]</scope>
    <source>
        <strain evidence="3">Heshi-A3</strain>
    </source>
</reference>
<protein>
    <submittedName>
        <fullName evidence="2">Uncharacterized protein</fullName>
    </submittedName>
</protein>
<keyword evidence="1" id="KW-0732">Signal</keyword>
<feature type="signal peptide" evidence="1">
    <location>
        <begin position="1"/>
        <end position="37"/>
    </location>
</feature>
<sequence length="335" mass="37161">MKRFFHMRWNSVRRTTCMTLGVLSCVALFSFWSIANAEQQKTTSLVLASPTGDRTKLLASANDKLAPTAVQRFAEQQAVALGTANAEAHWKNAELDFYPLGPGTHSWLVQAEFEGKPIGYMIINATDQGQLLLSEYGQGESSPYNSELLGQALNRQDVNLETLLASGGELHLRYALPLLAYWKVEQRNHPLLYIDATNGDVLPSEFLDQLEADSKQVSASITDLATTSSLSVDPLHLRPVFNPADNLLWITSKPVATDRVQDVIQHEKNQEIVFSTDDRNVLYGGPMPVSGYQLWHSDQDAKSIPYVAIGGNTSIQRFVPLSTLQQDGHFYIVKP</sequence>
<dbReference type="AlphaFoldDB" id="A0A100VJD3"/>
<accession>A0A100VJD3</accession>
<comment type="caution">
    <text evidence="2">The sequence shown here is derived from an EMBL/GenBank/DDBJ whole genome shotgun (WGS) entry which is preliminary data.</text>
</comment>
<gene>
    <name evidence="2" type="ORF">PAHA3_0950</name>
</gene>
<feature type="chain" id="PRO_5007089299" evidence="1">
    <location>
        <begin position="38"/>
        <end position="335"/>
    </location>
</feature>
<dbReference type="Proteomes" id="UP000069697">
    <property type="component" value="Unassembled WGS sequence"/>
</dbReference>
<reference evidence="2 3" key="1">
    <citation type="journal article" date="2016" name="Genome Announc.">
        <title>Draft Genome Sequence of Paenibacillus amylolyticus Heshi-A3, Isolated from Fermented Rice Bran in a Japanese Fermented Seafood Dish.</title>
        <authorList>
            <person name="Akuzawa S."/>
            <person name="Nagaoka J."/>
            <person name="Kanekatsu M."/>
            <person name="Kubota E."/>
            <person name="Ohtake R."/>
            <person name="Suzuki T."/>
            <person name="Kanesaki Y."/>
        </authorList>
    </citation>
    <scope>NUCLEOTIDE SEQUENCE [LARGE SCALE GENOMIC DNA]</scope>
    <source>
        <strain evidence="2 3">Heshi-A3</strain>
    </source>
</reference>
<dbReference type="EMBL" id="BCNV01000001">
    <property type="protein sequence ID" value="GAS80876.1"/>
    <property type="molecule type" value="Genomic_DNA"/>
</dbReference>
<organism evidence="2 3">
    <name type="scientific">Paenibacillus amylolyticus</name>
    <dbReference type="NCBI Taxonomy" id="1451"/>
    <lineage>
        <taxon>Bacteria</taxon>
        <taxon>Bacillati</taxon>
        <taxon>Bacillota</taxon>
        <taxon>Bacilli</taxon>
        <taxon>Bacillales</taxon>
        <taxon>Paenibacillaceae</taxon>
        <taxon>Paenibacillus</taxon>
    </lineage>
</organism>
<evidence type="ECO:0000256" key="1">
    <source>
        <dbReference type="SAM" id="SignalP"/>
    </source>
</evidence>
<proteinExistence type="predicted"/>
<evidence type="ECO:0000313" key="3">
    <source>
        <dbReference type="Proteomes" id="UP000069697"/>
    </source>
</evidence>
<evidence type="ECO:0000313" key="2">
    <source>
        <dbReference type="EMBL" id="GAS80876.1"/>
    </source>
</evidence>
<dbReference type="PROSITE" id="PS51257">
    <property type="entry name" value="PROKAR_LIPOPROTEIN"/>
    <property type="match status" value="1"/>
</dbReference>